<comment type="subunit">
    <text evidence="3">Forms a membrane-associated complex with FtsE.</text>
</comment>
<dbReference type="Pfam" id="PF02687">
    <property type="entry name" value="FtsX"/>
    <property type="match status" value="1"/>
</dbReference>
<keyword evidence="7 12" id="KW-0132">Cell division</keyword>
<evidence type="ECO:0000259" key="15">
    <source>
        <dbReference type="Pfam" id="PF02687"/>
    </source>
</evidence>
<evidence type="ECO:0000256" key="6">
    <source>
        <dbReference type="ARBA" id="ARBA00022519"/>
    </source>
</evidence>
<feature type="domain" description="FtsX extracellular" evidence="16">
    <location>
        <begin position="88"/>
        <end position="183"/>
    </location>
</feature>
<sequence length="331" mass="36040">MAGSNKANREAPSRGARDQKVKLSDRWRSYRAHHSSTLRTTLAKIFGEPIQTLLTVVVIAIALALPSAMFLVLHNVQQLGTGIESSQQMTVFVEKTATRSAIEQLSEDIEQLAHVASVTYISEEQALEEFKASSGFGSALQYLDKNPLPAVFLVQPKTTNTAEITHTQDLVAAIAALNAVEEVQIDMLWMQRLLTITEISQKLVLAIGIALGIGVLLVIGNTIRLAIQSRRDEIIVVKLVGGTDAYVRRPFLYTGLLLGLLGAMMASLMLVTCVVWLGRSVNALADLYQSQFHLVGPGFSGILTLWLIGASIGVMGAWVAVMQHLREIEPK</sequence>
<organism evidence="17 18">
    <name type="scientific">SAR92 clade bacterium</name>
    <dbReference type="NCBI Taxonomy" id="2315479"/>
    <lineage>
        <taxon>Bacteria</taxon>
        <taxon>Pseudomonadati</taxon>
        <taxon>Pseudomonadota</taxon>
        <taxon>Gammaproteobacteria</taxon>
        <taxon>Cellvibrionales</taxon>
        <taxon>Porticoccaceae</taxon>
        <taxon>SAR92 clade</taxon>
    </lineage>
</organism>
<keyword evidence="9 14" id="KW-1133">Transmembrane helix</keyword>
<feature type="transmembrane region" description="Helical" evidence="14">
    <location>
        <begin position="298"/>
        <end position="321"/>
    </location>
</feature>
<feature type="transmembrane region" description="Helical" evidence="14">
    <location>
        <begin position="256"/>
        <end position="278"/>
    </location>
</feature>
<gene>
    <name evidence="17" type="primary">ftsX</name>
    <name evidence="17" type="ORF">EVB03_05795</name>
</gene>
<comment type="subcellular location">
    <subcellularLocation>
        <location evidence="1">Cell inner membrane</location>
        <topology evidence="1">Multi-pass membrane protein</topology>
    </subcellularLocation>
</comment>
<keyword evidence="6 12" id="KW-0997">Cell inner membrane</keyword>
<dbReference type="PIRSF" id="PIRSF003097">
    <property type="entry name" value="FtsX"/>
    <property type="match status" value="1"/>
</dbReference>
<dbReference type="EMBL" id="SHBP01000006">
    <property type="protein sequence ID" value="RZO20109.1"/>
    <property type="molecule type" value="Genomic_DNA"/>
</dbReference>
<dbReference type="InterPro" id="IPR003838">
    <property type="entry name" value="ABC3_permease_C"/>
</dbReference>
<evidence type="ECO:0000313" key="17">
    <source>
        <dbReference type="EMBL" id="RZO20109.1"/>
    </source>
</evidence>
<keyword evidence="11 12" id="KW-0131">Cell cycle</keyword>
<evidence type="ECO:0000256" key="3">
    <source>
        <dbReference type="ARBA" id="ARBA00011160"/>
    </source>
</evidence>
<evidence type="ECO:0000256" key="12">
    <source>
        <dbReference type="PIRNR" id="PIRNR003097"/>
    </source>
</evidence>
<keyword evidence="8 14" id="KW-0812">Transmembrane</keyword>
<dbReference type="Proteomes" id="UP000315889">
    <property type="component" value="Unassembled WGS sequence"/>
</dbReference>
<protein>
    <recommendedName>
        <fullName evidence="4 12">Cell division protein FtsX</fullName>
    </recommendedName>
</protein>
<keyword evidence="10 12" id="KW-0472">Membrane</keyword>
<dbReference type="AlphaFoldDB" id="A0A520MFV4"/>
<keyword evidence="5 12" id="KW-1003">Cell membrane</keyword>
<evidence type="ECO:0000256" key="5">
    <source>
        <dbReference type="ARBA" id="ARBA00022475"/>
    </source>
</evidence>
<dbReference type="InterPro" id="IPR004513">
    <property type="entry name" value="FtsX"/>
</dbReference>
<evidence type="ECO:0000313" key="18">
    <source>
        <dbReference type="Proteomes" id="UP000315889"/>
    </source>
</evidence>
<dbReference type="GO" id="GO:0051301">
    <property type="term" value="P:cell division"/>
    <property type="evidence" value="ECO:0007669"/>
    <property type="project" value="UniProtKB-KW"/>
</dbReference>
<evidence type="ECO:0000256" key="14">
    <source>
        <dbReference type="SAM" id="Phobius"/>
    </source>
</evidence>
<evidence type="ECO:0000256" key="2">
    <source>
        <dbReference type="ARBA" id="ARBA00007379"/>
    </source>
</evidence>
<dbReference type="InterPro" id="IPR040690">
    <property type="entry name" value="FtsX_ECD"/>
</dbReference>
<evidence type="ECO:0000259" key="16">
    <source>
        <dbReference type="Pfam" id="PF18075"/>
    </source>
</evidence>
<evidence type="ECO:0000256" key="4">
    <source>
        <dbReference type="ARBA" id="ARBA00021907"/>
    </source>
</evidence>
<feature type="region of interest" description="Disordered" evidence="13">
    <location>
        <begin position="1"/>
        <end position="21"/>
    </location>
</feature>
<evidence type="ECO:0000256" key="10">
    <source>
        <dbReference type="ARBA" id="ARBA00023136"/>
    </source>
</evidence>
<feature type="domain" description="ABC3 transporter permease C-terminal" evidence="15">
    <location>
        <begin position="208"/>
        <end position="323"/>
    </location>
</feature>
<dbReference type="Gene3D" id="3.30.70.3040">
    <property type="match status" value="1"/>
</dbReference>
<evidence type="ECO:0000256" key="7">
    <source>
        <dbReference type="ARBA" id="ARBA00022618"/>
    </source>
</evidence>
<comment type="function">
    <text evidence="12">Part of the ABC transporter FtsEX involved in cellular division.</text>
</comment>
<comment type="caution">
    <text evidence="17">The sequence shown here is derived from an EMBL/GenBank/DDBJ whole genome shotgun (WGS) entry which is preliminary data.</text>
</comment>
<evidence type="ECO:0000256" key="11">
    <source>
        <dbReference type="ARBA" id="ARBA00023306"/>
    </source>
</evidence>
<feature type="transmembrane region" description="Helical" evidence="14">
    <location>
        <begin position="53"/>
        <end position="73"/>
    </location>
</feature>
<comment type="similarity">
    <text evidence="2 12">Belongs to the ABC-4 integral membrane protein family. FtsX subfamily.</text>
</comment>
<evidence type="ECO:0000256" key="8">
    <source>
        <dbReference type="ARBA" id="ARBA00022692"/>
    </source>
</evidence>
<proteinExistence type="inferred from homology"/>
<evidence type="ECO:0000256" key="13">
    <source>
        <dbReference type="SAM" id="MobiDB-lite"/>
    </source>
</evidence>
<accession>A0A520MFV4</accession>
<name>A0A520MFV4_9GAMM</name>
<dbReference type="Pfam" id="PF18075">
    <property type="entry name" value="FtsX_ECD"/>
    <property type="match status" value="1"/>
</dbReference>
<dbReference type="InterPro" id="IPR047590">
    <property type="entry name" value="FtsX_proteobact-type"/>
</dbReference>
<reference evidence="17 18" key="1">
    <citation type="submission" date="2019-02" db="EMBL/GenBank/DDBJ databases">
        <title>Prokaryotic population dynamics and viral predation in marine succession experiment using metagenomics: the confinement effect.</title>
        <authorList>
            <person name="Haro-Moreno J.M."/>
            <person name="Rodriguez-Valera F."/>
            <person name="Lopez-Perez M."/>
        </authorList>
    </citation>
    <scope>NUCLEOTIDE SEQUENCE [LARGE SCALE GENOMIC DNA]</scope>
    <source>
        <strain evidence="17">MED-G170</strain>
    </source>
</reference>
<dbReference type="GO" id="GO:0005886">
    <property type="term" value="C:plasma membrane"/>
    <property type="evidence" value="ECO:0007669"/>
    <property type="project" value="UniProtKB-SubCell"/>
</dbReference>
<feature type="compositionally biased region" description="Basic and acidic residues" evidence="13">
    <location>
        <begin position="7"/>
        <end position="21"/>
    </location>
</feature>
<feature type="transmembrane region" description="Helical" evidence="14">
    <location>
        <begin position="203"/>
        <end position="223"/>
    </location>
</feature>
<dbReference type="GO" id="GO:0032153">
    <property type="term" value="C:cell division site"/>
    <property type="evidence" value="ECO:0007669"/>
    <property type="project" value="TreeGrafter"/>
</dbReference>
<evidence type="ECO:0000256" key="1">
    <source>
        <dbReference type="ARBA" id="ARBA00004429"/>
    </source>
</evidence>
<dbReference type="PANTHER" id="PTHR47755:SF1">
    <property type="entry name" value="CELL DIVISION PROTEIN FTSX"/>
    <property type="match status" value="1"/>
</dbReference>
<evidence type="ECO:0000256" key="9">
    <source>
        <dbReference type="ARBA" id="ARBA00022989"/>
    </source>
</evidence>
<dbReference type="PANTHER" id="PTHR47755">
    <property type="entry name" value="CELL DIVISION PROTEIN FTSX"/>
    <property type="match status" value="1"/>
</dbReference>
<dbReference type="NCBIfam" id="TIGR00439">
    <property type="entry name" value="FtsX_Gneg"/>
    <property type="match status" value="1"/>
</dbReference>